<keyword evidence="2" id="KW-1185">Reference proteome</keyword>
<accession>A0AAN8MVP1</accession>
<comment type="caution">
    <text evidence="1">The sequence shown here is derived from an EMBL/GenBank/DDBJ whole genome shotgun (WGS) entry which is preliminary data.</text>
</comment>
<reference evidence="1 2" key="1">
    <citation type="submission" date="2019-10" db="EMBL/GenBank/DDBJ databases">
        <authorList>
            <person name="Palmer J.M."/>
        </authorList>
    </citation>
    <scope>NUCLEOTIDE SEQUENCE [LARGE SCALE GENOMIC DNA]</scope>
    <source>
        <strain evidence="1 2">TWF718</strain>
    </source>
</reference>
<evidence type="ECO:0000313" key="1">
    <source>
        <dbReference type="EMBL" id="KAK6339811.1"/>
    </source>
</evidence>
<name>A0AAN8MVP1_9PEZI</name>
<gene>
    <name evidence="1" type="ORF">TWF718_009203</name>
</gene>
<protein>
    <submittedName>
        <fullName evidence="1">Uncharacterized protein</fullName>
    </submittedName>
</protein>
<dbReference type="EMBL" id="JAVHNR010000006">
    <property type="protein sequence ID" value="KAK6339811.1"/>
    <property type="molecule type" value="Genomic_DNA"/>
</dbReference>
<proteinExistence type="predicted"/>
<organism evidence="1 2">
    <name type="scientific">Orbilia javanica</name>
    <dbReference type="NCBI Taxonomy" id="47235"/>
    <lineage>
        <taxon>Eukaryota</taxon>
        <taxon>Fungi</taxon>
        <taxon>Dikarya</taxon>
        <taxon>Ascomycota</taxon>
        <taxon>Pezizomycotina</taxon>
        <taxon>Orbiliomycetes</taxon>
        <taxon>Orbiliales</taxon>
        <taxon>Orbiliaceae</taxon>
        <taxon>Orbilia</taxon>
    </lineage>
</organism>
<dbReference type="Proteomes" id="UP001313282">
    <property type="component" value="Unassembled WGS sequence"/>
</dbReference>
<evidence type="ECO:0000313" key="2">
    <source>
        <dbReference type="Proteomes" id="UP001313282"/>
    </source>
</evidence>
<dbReference type="AlphaFoldDB" id="A0AAN8MVP1"/>
<sequence length="344" mass="39830">MQQPHAMSVANTANTRPNPLQIPEILESIIIWSLHLHYVYDERCKLVNKLRRVAKVWKIAIEHNPTLRSFAFRDPPSALSASRAHLAIFCRPYCLALECELSAIQELELSGVRPVGLSELKKVMHSITMTHGNLIKEFRKKRKVPRCLMTDIFVTGPAVTSIYIRYSGSSDHDWLEGLRGIAKPTDFVYDFFNNFKYDYNIQNPSGVSAKDLLGGIEKSVKSFYDLPKGSFLVQTIEIWIGDPEVLKEQPQYISCWQVRKIWESNPWSRRKRWYLEIPSISRGTKRWIGWKLEDIAGFLEKVLYLMGWIAQCSVLVPYLATKEFYGYAKTILRESKRNRNRGRG</sequence>